<evidence type="ECO:0000313" key="3">
    <source>
        <dbReference type="Proteomes" id="UP000575985"/>
    </source>
</evidence>
<organism evidence="2 3">
    <name type="scientific">Streptomonospora nanhaiensis</name>
    <dbReference type="NCBI Taxonomy" id="1323731"/>
    <lineage>
        <taxon>Bacteria</taxon>
        <taxon>Bacillati</taxon>
        <taxon>Actinomycetota</taxon>
        <taxon>Actinomycetes</taxon>
        <taxon>Streptosporangiales</taxon>
        <taxon>Nocardiopsidaceae</taxon>
        <taxon>Streptomonospora</taxon>
    </lineage>
</organism>
<feature type="compositionally biased region" description="Low complexity" evidence="1">
    <location>
        <begin position="66"/>
        <end position="94"/>
    </location>
</feature>
<dbReference type="RefSeq" id="WP_179766598.1">
    <property type="nucleotide sequence ID" value="NZ_JACCFO010000001.1"/>
</dbReference>
<name>A0A853BK30_9ACTN</name>
<reference evidence="2 3" key="1">
    <citation type="submission" date="2020-07" db="EMBL/GenBank/DDBJ databases">
        <title>Sequencing the genomes of 1000 actinobacteria strains.</title>
        <authorList>
            <person name="Klenk H.-P."/>
        </authorList>
    </citation>
    <scope>NUCLEOTIDE SEQUENCE [LARGE SCALE GENOMIC DNA]</scope>
    <source>
        <strain evidence="2 3">DSM 45927</strain>
    </source>
</reference>
<evidence type="ECO:0000256" key="1">
    <source>
        <dbReference type="SAM" id="MobiDB-lite"/>
    </source>
</evidence>
<feature type="region of interest" description="Disordered" evidence="1">
    <location>
        <begin position="37"/>
        <end position="94"/>
    </location>
</feature>
<dbReference type="AlphaFoldDB" id="A0A853BK30"/>
<dbReference type="Proteomes" id="UP000575985">
    <property type="component" value="Unassembled WGS sequence"/>
</dbReference>
<proteinExistence type="predicted"/>
<comment type="caution">
    <text evidence="2">The sequence shown here is derived from an EMBL/GenBank/DDBJ whole genome shotgun (WGS) entry which is preliminary data.</text>
</comment>
<evidence type="ECO:0000313" key="2">
    <source>
        <dbReference type="EMBL" id="NYI94987.1"/>
    </source>
</evidence>
<accession>A0A853BK30</accession>
<gene>
    <name evidence="2" type="ORF">HNR12_001264</name>
</gene>
<sequence length="94" mass="9698">MYGIHPDFQRAVVEDRAARLQREAHLSALVRTTRAAAKAARALRRGEDGPEGGQARRRPATPPAAPEAVPARPAAAREAGTVPAGGAAKVPAGC</sequence>
<dbReference type="EMBL" id="JACCFO010000001">
    <property type="protein sequence ID" value="NYI94987.1"/>
    <property type="molecule type" value="Genomic_DNA"/>
</dbReference>
<keyword evidence="3" id="KW-1185">Reference proteome</keyword>
<protein>
    <submittedName>
        <fullName evidence="2">Uncharacterized protein</fullName>
    </submittedName>
</protein>